<keyword evidence="3" id="KW-0862">Zinc</keyword>
<evidence type="ECO:0000256" key="4">
    <source>
        <dbReference type="PROSITE-ProRule" id="PRU00175"/>
    </source>
</evidence>
<dbReference type="PANTHER" id="PTHR47604">
    <property type="entry name" value="ADENYLYL CYCLASE"/>
    <property type="match status" value="1"/>
</dbReference>
<dbReference type="InterPro" id="IPR018957">
    <property type="entry name" value="Znf_C3HC4_RING-type"/>
</dbReference>
<dbReference type="Proteomes" id="UP000827721">
    <property type="component" value="Unassembled WGS sequence"/>
</dbReference>
<sequence>MNVLILGRWVMDASITGGDARLELLAATRSLIVAIVTTRLWLFVQFVIQSNRLIEFVRTVVSAWGNISVKFANSTMMILRKGSFIAMIVGSAGSCYSINLRDNHQCVENSMRHHCPICYEYLFDSLKDTTVMKCGHTMHCECYHEMIKRDKYCCPICSKSVIDMSRTWKRIDEEIEATMMPEDYRYKKVTDSSLPISKSSYRPTLRISISIDTNNGNTATLSAPVHSAPQRLSNLRIHDNFNCNLCREVTKASVHVGALDFAKKALWKHNVYGLTPNVGSAHQLLSYAKDHKDAKLMGEVMKLLKLNGLPLQPGTADIVFRICYDTDDWELISKYAKRFVMAGVKLRQTSFEIWMEFAAKIVPCIMHALAVTGFAGVNGAQLVRVEFIFARVQRVGVYMCVERFATDGDTESLWKIEKLRSESMKQHSLVTGFSCAKGFLLERKPEEAAAVIQILNQTLSDAKKPGIMVELQKLVDWPFDVLKRQKQEDKKALATALKSDIQVMVTALLSHGLKVNVNLDDLAREEGVLA</sequence>
<name>A0ABQ8IAF0_9ROSI</name>
<evidence type="ECO:0000313" key="7">
    <source>
        <dbReference type="Proteomes" id="UP000827721"/>
    </source>
</evidence>
<evidence type="ECO:0000259" key="5">
    <source>
        <dbReference type="PROSITE" id="PS50089"/>
    </source>
</evidence>
<gene>
    <name evidence="6" type="ORF">JRO89_XS03G0181600</name>
</gene>
<evidence type="ECO:0000256" key="2">
    <source>
        <dbReference type="ARBA" id="ARBA00022771"/>
    </source>
</evidence>
<comment type="caution">
    <text evidence="6">The sequence shown here is derived from an EMBL/GenBank/DDBJ whole genome shotgun (WGS) entry which is preliminary data.</text>
</comment>
<dbReference type="PROSITE" id="PS50089">
    <property type="entry name" value="ZF_RING_2"/>
    <property type="match status" value="1"/>
</dbReference>
<evidence type="ECO:0000313" key="6">
    <source>
        <dbReference type="EMBL" id="KAH7573621.1"/>
    </source>
</evidence>
<dbReference type="CDD" id="cd16464">
    <property type="entry name" value="RING-H2_Pirh2-like"/>
    <property type="match status" value="1"/>
</dbReference>
<keyword evidence="7" id="KW-1185">Reference proteome</keyword>
<evidence type="ECO:0000256" key="3">
    <source>
        <dbReference type="ARBA" id="ARBA00022833"/>
    </source>
</evidence>
<dbReference type="SUPFAM" id="SSF57850">
    <property type="entry name" value="RING/U-box"/>
    <property type="match status" value="1"/>
</dbReference>
<dbReference type="EMBL" id="JAFEMO010000003">
    <property type="protein sequence ID" value="KAH7573621.1"/>
    <property type="molecule type" value="Genomic_DNA"/>
</dbReference>
<protein>
    <recommendedName>
        <fullName evidence="5">RING-type domain-containing protein</fullName>
    </recommendedName>
</protein>
<dbReference type="PANTHER" id="PTHR47604:SF1">
    <property type="entry name" value="ADENYLYL CYCLASE"/>
    <property type="match status" value="1"/>
</dbReference>
<dbReference type="SMART" id="SM00184">
    <property type="entry name" value="RING"/>
    <property type="match status" value="1"/>
</dbReference>
<evidence type="ECO:0000256" key="1">
    <source>
        <dbReference type="ARBA" id="ARBA00022723"/>
    </source>
</evidence>
<keyword evidence="2 4" id="KW-0863">Zinc-finger</keyword>
<keyword evidence="1" id="KW-0479">Metal-binding</keyword>
<organism evidence="6 7">
    <name type="scientific">Xanthoceras sorbifolium</name>
    <dbReference type="NCBI Taxonomy" id="99658"/>
    <lineage>
        <taxon>Eukaryota</taxon>
        <taxon>Viridiplantae</taxon>
        <taxon>Streptophyta</taxon>
        <taxon>Embryophyta</taxon>
        <taxon>Tracheophyta</taxon>
        <taxon>Spermatophyta</taxon>
        <taxon>Magnoliopsida</taxon>
        <taxon>eudicotyledons</taxon>
        <taxon>Gunneridae</taxon>
        <taxon>Pentapetalae</taxon>
        <taxon>rosids</taxon>
        <taxon>malvids</taxon>
        <taxon>Sapindales</taxon>
        <taxon>Sapindaceae</taxon>
        <taxon>Xanthoceroideae</taxon>
        <taxon>Xanthoceras</taxon>
    </lineage>
</organism>
<dbReference type="InterPro" id="IPR013083">
    <property type="entry name" value="Znf_RING/FYVE/PHD"/>
</dbReference>
<reference evidence="6 7" key="1">
    <citation type="submission" date="2021-02" db="EMBL/GenBank/DDBJ databases">
        <title>Plant Genome Project.</title>
        <authorList>
            <person name="Zhang R.-G."/>
        </authorList>
    </citation>
    <scope>NUCLEOTIDE SEQUENCE [LARGE SCALE GENOMIC DNA]</scope>
    <source>
        <tissue evidence="6">Leaves</tissue>
    </source>
</reference>
<feature type="domain" description="RING-type" evidence="5">
    <location>
        <begin position="115"/>
        <end position="158"/>
    </location>
</feature>
<accession>A0ABQ8IAF0</accession>
<proteinExistence type="predicted"/>
<dbReference type="InterPro" id="IPR001841">
    <property type="entry name" value="Znf_RING"/>
</dbReference>
<dbReference type="Gene3D" id="3.30.40.10">
    <property type="entry name" value="Zinc/RING finger domain, C3HC4 (zinc finger)"/>
    <property type="match status" value="1"/>
</dbReference>
<dbReference type="Pfam" id="PF00097">
    <property type="entry name" value="zf-C3HC4"/>
    <property type="match status" value="1"/>
</dbReference>